<dbReference type="Proteomes" id="UP001240150">
    <property type="component" value="Chromosome"/>
</dbReference>
<feature type="region of interest" description="Disordered" evidence="1">
    <location>
        <begin position="240"/>
        <end position="266"/>
    </location>
</feature>
<keyword evidence="2" id="KW-0812">Transmembrane</keyword>
<accession>A0ABY8WGF2</accession>
<feature type="compositionally biased region" description="Low complexity" evidence="1">
    <location>
        <begin position="100"/>
        <end position="116"/>
    </location>
</feature>
<proteinExistence type="predicted"/>
<reference evidence="3 4" key="1">
    <citation type="submission" date="2023-06" db="EMBL/GenBank/DDBJ databases">
        <authorList>
            <person name="Yushchuk O."/>
            <person name="Binda E."/>
            <person name="Ruckert-Reed C."/>
            <person name="Fedorenko V."/>
            <person name="Kalinowski J."/>
            <person name="Marinelli F."/>
        </authorList>
    </citation>
    <scope>NUCLEOTIDE SEQUENCE [LARGE SCALE GENOMIC DNA]</scope>
    <source>
        <strain evidence="3 4">NRRL 3884</strain>
    </source>
</reference>
<sequence length="343" mass="34649">MTGAEFDGVDIDLLADYVGGAMDGTPEAERVAALIAAEPAWQEAFALLAPEMAAVGALLGDLPPEPMPAELAAALDAAFAAPAEPVLPRDAGLAAPEQPATPRDATPATPKEPTTPLDGRLAAPERPATPLDGRLTAPGEPLSPPAPEEPAPGVPKTVVDLDERRRKRGSHRWLRIAAPIGIAAGAVAFLGYGLSRPDPASDAGSSAAAPARGEVMVDAAPALTLTSGLDYTLGTLGQSRKEAPAASLKADSPKYSGETDSSAEQSLAGLRDPAALLDCLNAIAQENGGGPITVESADYARFEGQPALVVRFTAANGPWAWASGPDCGSAGGGADTLGKVPVR</sequence>
<keyword evidence="4" id="KW-1185">Reference proteome</keyword>
<evidence type="ECO:0000256" key="1">
    <source>
        <dbReference type="SAM" id="MobiDB-lite"/>
    </source>
</evidence>
<evidence type="ECO:0000313" key="4">
    <source>
        <dbReference type="Proteomes" id="UP001240150"/>
    </source>
</evidence>
<dbReference type="RefSeq" id="WP_284917825.1">
    <property type="nucleotide sequence ID" value="NZ_CP126980.1"/>
</dbReference>
<feature type="region of interest" description="Disordered" evidence="1">
    <location>
        <begin position="92"/>
        <end position="169"/>
    </location>
</feature>
<name>A0ABY8WGF2_9ACTN</name>
<feature type="region of interest" description="Disordered" evidence="1">
    <location>
        <begin position="324"/>
        <end position="343"/>
    </location>
</feature>
<gene>
    <name evidence="3" type="ORF">ACTOB_008756</name>
</gene>
<evidence type="ECO:0000313" key="3">
    <source>
        <dbReference type="EMBL" id="WIM96547.1"/>
    </source>
</evidence>
<organism evidence="3 4">
    <name type="scientific">Actinoplanes oblitus</name>
    <dbReference type="NCBI Taxonomy" id="3040509"/>
    <lineage>
        <taxon>Bacteria</taxon>
        <taxon>Bacillati</taxon>
        <taxon>Actinomycetota</taxon>
        <taxon>Actinomycetes</taxon>
        <taxon>Micromonosporales</taxon>
        <taxon>Micromonosporaceae</taxon>
        <taxon>Actinoplanes</taxon>
    </lineage>
</organism>
<keyword evidence="2" id="KW-0472">Membrane</keyword>
<dbReference type="EMBL" id="CP126980">
    <property type="protein sequence ID" value="WIM96547.1"/>
    <property type="molecule type" value="Genomic_DNA"/>
</dbReference>
<protein>
    <recommendedName>
        <fullName evidence="5">Zinc-finger domain-containing protein</fullName>
    </recommendedName>
</protein>
<evidence type="ECO:0000256" key="2">
    <source>
        <dbReference type="SAM" id="Phobius"/>
    </source>
</evidence>
<feature type="compositionally biased region" description="Pro residues" evidence="1">
    <location>
        <begin position="141"/>
        <end position="153"/>
    </location>
</feature>
<keyword evidence="2" id="KW-1133">Transmembrane helix</keyword>
<feature type="transmembrane region" description="Helical" evidence="2">
    <location>
        <begin position="173"/>
        <end position="194"/>
    </location>
</feature>
<evidence type="ECO:0008006" key="5">
    <source>
        <dbReference type="Google" id="ProtNLM"/>
    </source>
</evidence>